<dbReference type="Proteomes" id="UP001596162">
    <property type="component" value="Unassembled WGS sequence"/>
</dbReference>
<protein>
    <submittedName>
        <fullName evidence="1">GbsR/MarR family transcriptional regulator</fullName>
    </submittedName>
</protein>
<sequence>MEKELIVKKNQLVEKLGVHFEHSEQLAPVAARILAFIILTGKVGATFEDLVSNLCASKSTISTHLNHLQDTHKISYFTKMGDRKKYFTVNADTLMQSIDEMIGKWELEKELHEEMTAYKLEINSLESTPRELKFDLTYHENYINYLNLAMASMLGLKSKVAAMKS</sequence>
<dbReference type="EMBL" id="JBHSLA010000001">
    <property type="protein sequence ID" value="MFC5194355.1"/>
    <property type="molecule type" value="Genomic_DNA"/>
</dbReference>
<gene>
    <name evidence="1" type="ORF">ACFPH8_03340</name>
</gene>
<proteinExistence type="predicted"/>
<organism evidence="1 2">
    <name type="scientific">Bizionia hallyeonensis</name>
    <dbReference type="NCBI Taxonomy" id="1123757"/>
    <lineage>
        <taxon>Bacteria</taxon>
        <taxon>Pseudomonadati</taxon>
        <taxon>Bacteroidota</taxon>
        <taxon>Flavobacteriia</taxon>
        <taxon>Flavobacteriales</taxon>
        <taxon>Flavobacteriaceae</taxon>
        <taxon>Bizionia</taxon>
    </lineage>
</organism>
<dbReference type="InterPro" id="IPR036390">
    <property type="entry name" value="WH_DNA-bd_sf"/>
</dbReference>
<evidence type="ECO:0000313" key="2">
    <source>
        <dbReference type="Proteomes" id="UP001596162"/>
    </source>
</evidence>
<accession>A0ABW0C3Y9</accession>
<reference evidence="2" key="1">
    <citation type="journal article" date="2019" name="Int. J. Syst. Evol. Microbiol.">
        <title>The Global Catalogue of Microorganisms (GCM) 10K type strain sequencing project: providing services to taxonomists for standard genome sequencing and annotation.</title>
        <authorList>
            <consortium name="The Broad Institute Genomics Platform"/>
            <consortium name="The Broad Institute Genome Sequencing Center for Infectious Disease"/>
            <person name="Wu L."/>
            <person name="Ma J."/>
        </authorList>
    </citation>
    <scope>NUCLEOTIDE SEQUENCE [LARGE SCALE GENOMIC DNA]</scope>
    <source>
        <strain evidence="2">JCM 17978</strain>
    </source>
</reference>
<dbReference type="Gene3D" id="1.10.10.10">
    <property type="entry name" value="Winged helix-like DNA-binding domain superfamily/Winged helix DNA-binding domain"/>
    <property type="match status" value="1"/>
</dbReference>
<dbReference type="SUPFAM" id="SSF46785">
    <property type="entry name" value="Winged helix' DNA-binding domain"/>
    <property type="match status" value="1"/>
</dbReference>
<name>A0ABW0C3Y9_9FLAO</name>
<keyword evidence="2" id="KW-1185">Reference proteome</keyword>
<dbReference type="RefSeq" id="WP_376858456.1">
    <property type="nucleotide sequence ID" value="NZ_JBHSLA010000001.1"/>
</dbReference>
<evidence type="ECO:0000313" key="1">
    <source>
        <dbReference type="EMBL" id="MFC5194355.1"/>
    </source>
</evidence>
<dbReference type="InterPro" id="IPR036388">
    <property type="entry name" value="WH-like_DNA-bd_sf"/>
</dbReference>
<comment type="caution">
    <text evidence="1">The sequence shown here is derived from an EMBL/GenBank/DDBJ whole genome shotgun (WGS) entry which is preliminary data.</text>
</comment>